<evidence type="ECO:0000256" key="14">
    <source>
        <dbReference type="SAM" id="MobiDB-lite"/>
    </source>
</evidence>
<comment type="similarity">
    <text evidence="13">Belongs to the protein kinase superfamily. Tyr protein kinase family.</text>
</comment>
<dbReference type="InterPro" id="IPR050198">
    <property type="entry name" value="Non-receptor_tyrosine_kinases"/>
</dbReference>
<dbReference type="EC" id="2.7.10.2" evidence="13"/>
<evidence type="ECO:0000256" key="8">
    <source>
        <dbReference type="ARBA" id="ARBA00022999"/>
    </source>
</evidence>
<dbReference type="EMBL" id="JBBCAQ010000038">
    <property type="protein sequence ID" value="KAK7572187.1"/>
    <property type="molecule type" value="Genomic_DNA"/>
</dbReference>
<dbReference type="PROSITE" id="PS50001">
    <property type="entry name" value="SH2"/>
    <property type="match status" value="1"/>
</dbReference>
<evidence type="ECO:0000313" key="18">
    <source>
        <dbReference type="Proteomes" id="UP001367676"/>
    </source>
</evidence>
<keyword evidence="2" id="KW-0597">Phosphoprotein</keyword>
<dbReference type="PRINTS" id="PR00401">
    <property type="entry name" value="SH2DOMAIN"/>
</dbReference>
<evidence type="ECO:0000256" key="12">
    <source>
        <dbReference type="PROSITE-ProRule" id="PRU10141"/>
    </source>
</evidence>
<dbReference type="InterPro" id="IPR000719">
    <property type="entry name" value="Prot_kinase_dom"/>
</dbReference>
<protein>
    <recommendedName>
        <fullName evidence="13">Tyrosine-protein kinase</fullName>
        <ecNumber evidence="13">2.7.10.2</ecNumber>
    </recommendedName>
</protein>
<dbReference type="InterPro" id="IPR001245">
    <property type="entry name" value="Ser-Thr/Tyr_kinase_cat_dom"/>
</dbReference>
<evidence type="ECO:0000259" key="15">
    <source>
        <dbReference type="PROSITE" id="PS50001"/>
    </source>
</evidence>
<feature type="region of interest" description="Disordered" evidence="14">
    <location>
        <begin position="228"/>
        <end position="350"/>
    </location>
</feature>
<dbReference type="Gene3D" id="1.10.510.10">
    <property type="entry name" value="Transferase(Phosphotransferase) domain 1"/>
    <property type="match status" value="1"/>
</dbReference>
<comment type="catalytic activity">
    <reaction evidence="10 13">
        <text>L-tyrosyl-[protein] + ATP = O-phospho-L-tyrosyl-[protein] + ADP + H(+)</text>
        <dbReference type="Rhea" id="RHEA:10596"/>
        <dbReference type="Rhea" id="RHEA-COMP:10136"/>
        <dbReference type="Rhea" id="RHEA-COMP:20101"/>
        <dbReference type="ChEBI" id="CHEBI:15378"/>
        <dbReference type="ChEBI" id="CHEBI:30616"/>
        <dbReference type="ChEBI" id="CHEBI:46858"/>
        <dbReference type="ChEBI" id="CHEBI:61978"/>
        <dbReference type="ChEBI" id="CHEBI:456216"/>
        <dbReference type="EC" id="2.7.10.2"/>
    </reaction>
</comment>
<dbReference type="InterPro" id="IPR017441">
    <property type="entry name" value="Protein_kinase_ATP_BS"/>
</dbReference>
<evidence type="ECO:0000256" key="11">
    <source>
        <dbReference type="PROSITE-ProRule" id="PRU00191"/>
    </source>
</evidence>
<evidence type="ECO:0000256" key="4">
    <source>
        <dbReference type="ARBA" id="ARBA00022707"/>
    </source>
</evidence>
<evidence type="ECO:0000256" key="5">
    <source>
        <dbReference type="ARBA" id="ARBA00022741"/>
    </source>
</evidence>
<dbReference type="InterPro" id="IPR000980">
    <property type="entry name" value="SH2"/>
</dbReference>
<keyword evidence="8 11" id="KW-0727">SH2 domain</keyword>
<dbReference type="InterPro" id="IPR011009">
    <property type="entry name" value="Kinase-like_dom_sf"/>
</dbReference>
<dbReference type="Pfam" id="PF07714">
    <property type="entry name" value="PK_Tyr_Ser-Thr"/>
    <property type="match status" value="1"/>
</dbReference>
<evidence type="ECO:0000313" key="17">
    <source>
        <dbReference type="EMBL" id="KAK7572187.1"/>
    </source>
</evidence>
<dbReference type="SUPFAM" id="SSF55550">
    <property type="entry name" value="SH2 domain"/>
    <property type="match status" value="1"/>
</dbReference>
<evidence type="ECO:0000256" key="10">
    <source>
        <dbReference type="ARBA" id="ARBA00051245"/>
    </source>
</evidence>
<feature type="compositionally biased region" description="Low complexity" evidence="14">
    <location>
        <begin position="251"/>
        <end position="284"/>
    </location>
</feature>
<dbReference type="FunFam" id="1.10.510.10:FF:000553">
    <property type="entry name" value="Tyrosine-protein kinase"/>
    <property type="match status" value="1"/>
</dbReference>
<feature type="region of interest" description="Disordered" evidence="14">
    <location>
        <begin position="126"/>
        <end position="152"/>
    </location>
</feature>
<keyword evidence="5 12" id="KW-0547">Nucleotide-binding</keyword>
<keyword evidence="9 13" id="KW-0829">Tyrosine-protein kinase</keyword>
<dbReference type="InterPro" id="IPR036860">
    <property type="entry name" value="SH2_dom_sf"/>
</dbReference>
<name>A0AAN9XX82_9HEMI</name>
<dbReference type="CDD" id="cd05068">
    <property type="entry name" value="PTKc_Frk_like"/>
    <property type="match status" value="1"/>
</dbReference>
<dbReference type="Gene3D" id="3.30.505.10">
    <property type="entry name" value="SH2 domain"/>
    <property type="match status" value="1"/>
</dbReference>
<evidence type="ECO:0000256" key="2">
    <source>
        <dbReference type="ARBA" id="ARBA00022553"/>
    </source>
</evidence>
<dbReference type="GO" id="GO:0002009">
    <property type="term" value="P:morphogenesis of an epithelium"/>
    <property type="evidence" value="ECO:0007669"/>
    <property type="project" value="UniProtKB-ARBA"/>
</dbReference>
<feature type="domain" description="Protein kinase" evidence="16">
    <location>
        <begin position="521"/>
        <end position="774"/>
    </location>
</feature>
<dbReference type="AlphaFoldDB" id="A0AAN9XX82"/>
<dbReference type="InterPro" id="IPR020635">
    <property type="entry name" value="Tyr_kinase_cat_dom"/>
</dbReference>
<dbReference type="PROSITE" id="PS50011">
    <property type="entry name" value="PROTEIN_KINASE_DOM"/>
    <property type="match status" value="1"/>
</dbReference>
<keyword evidence="4" id="KW-0519">Myristate</keyword>
<comment type="caution">
    <text evidence="17">The sequence shown here is derived from an EMBL/GenBank/DDBJ whole genome shotgun (WGS) entry which is preliminary data.</text>
</comment>
<evidence type="ECO:0000256" key="6">
    <source>
        <dbReference type="ARBA" id="ARBA00022777"/>
    </source>
</evidence>
<evidence type="ECO:0000256" key="3">
    <source>
        <dbReference type="ARBA" id="ARBA00022679"/>
    </source>
</evidence>
<keyword evidence="4" id="KW-0449">Lipoprotein</keyword>
<organism evidence="17 18">
    <name type="scientific">Parthenolecanium corni</name>
    <dbReference type="NCBI Taxonomy" id="536013"/>
    <lineage>
        <taxon>Eukaryota</taxon>
        <taxon>Metazoa</taxon>
        <taxon>Ecdysozoa</taxon>
        <taxon>Arthropoda</taxon>
        <taxon>Hexapoda</taxon>
        <taxon>Insecta</taxon>
        <taxon>Pterygota</taxon>
        <taxon>Neoptera</taxon>
        <taxon>Paraneoptera</taxon>
        <taxon>Hemiptera</taxon>
        <taxon>Sternorrhyncha</taxon>
        <taxon>Coccoidea</taxon>
        <taxon>Coccidae</taxon>
        <taxon>Parthenolecanium</taxon>
    </lineage>
</organism>
<dbReference type="SMART" id="SM00219">
    <property type="entry name" value="TyrKc"/>
    <property type="match status" value="1"/>
</dbReference>
<dbReference type="PROSITE" id="PS00107">
    <property type="entry name" value="PROTEIN_KINASE_ATP"/>
    <property type="match status" value="1"/>
</dbReference>
<dbReference type="GO" id="GO:0004715">
    <property type="term" value="F:non-membrane spanning protein tyrosine kinase activity"/>
    <property type="evidence" value="ECO:0007669"/>
    <property type="project" value="UniProtKB-EC"/>
</dbReference>
<dbReference type="PROSITE" id="PS00109">
    <property type="entry name" value="PROTEIN_KINASE_TYR"/>
    <property type="match status" value="1"/>
</dbReference>
<evidence type="ECO:0000259" key="16">
    <source>
        <dbReference type="PROSITE" id="PS50011"/>
    </source>
</evidence>
<dbReference type="GO" id="GO:0030036">
    <property type="term" value="P:actin cytoskeleton organization"/>
    <property type="evidence" value="ECO:0007669"/>
    <property type="project" value="UniProtKB-ARBA"/>
</dbReference>
<keyword evidence="18" id="KW-1185">Reference proteome</keyword>
<dbReference type="FunFam" id="3.30.505.10:FF:000044">
    <property type="entry name" value="Tyrosine-protein kinase"/>
    <property type="match status" value="1"/>
</dbReference>
<dbReference type="SUPFAM" id="SSF56112">
    <property type="entry name" value="Protein kinase-like (PK-like)"/>
    <property type="match status" value="1"/>
</dbReference>
<keyword evidence="1" id="KW-0728">SH3 domain</keyword>
<dbReference type="GO" id="GO:0007424">
    <property type="term" value="P:open tracheal system development"/>
    <property type="evidence" value="ECO:0007669"/>
    <property type="project" value="UniProtKB-ARBA"/>
</dbReference>
<feature type="region of interest" description="Disordered" evidence="14">
    <location>
        <begin position="72"/>
        <end position="108"/>
    </location>
</feature>
<sequence length="787" mass="87112">MGVSGALVWCVTNDAWIPFRLDAVKLSGTITKAHWESVAELIRLLASNQLVLRAGASSDSFTSSVPASAVASLNGDADEDYDDTDDTNEDKEQRKNGGSDSSSTESGADATAAASILTLLEDAAAGTANRERERGQNSGHDGGNSGDAAAETAAKCAPTAPTATQGKVLPAAFGRFYACNLDDGHNVLSFDGGDRAKRIMAATNMEAITFNVTTKSLDSLLSSIQQRQSSCKSTTSPPESVRSDPSAAKRSSPIILSVSSPSSTSASSSTPSTPTLSPSSSTSSLFDEQQMRRTTSRRHSVALIEPLLESSEDENSSQCTASSDESRRGGARPKCGEPQPSERAAADSYVPQETPTWLKLLQRYHDSKRLEKQIQRQREAWARNKRNLRRESVPKCVSGLSRWYFGKIKRIEAEKKLLLPENDHGAFLIRDSESRQNDYSLSVRDGDTVKHYRIRQLDEGGFFIARRTTFRTLQELVDHYSKDPDGLCVNLRKPCIQIEKPVTGGLSHSTRDQWEIDRSSLKFVRKLGHGQFGEVWEGLWNNTTPVAIKTLKPGTMDPKDFLAEAQIMKKLRHTKLIQLYAVCTMEEPIYIITELMKNGSLLEYLQGKGRNVKPTQLIDMAAQIASGMAYLEAQNYIHRDLAARNVLVGENNIVKIADFGLARLIKEDEYEARVGARFPIKWTAPEAANFSKFSIKSDVWSFGILLTELVTYGRIPYPGMTNAEVLQQVEHGYRMPIPPNCPQALYDIMLECWHKDPMKRPTFETLQWKLEDFYTLEGSDYKEASAY</sequence>
<dbReference type="SMART" id="SM00252">
    <property type="entry name" value="SH2"/>
    <property type="match status" value="1"/>
</dbReference>
<dbReference type="GO" id="GO:0007435">
    <property type="term" value="P:salivary gland morphogenesis"/>
    <property type="evidence" value="ECO:0007669"/>
    <property type="project" value="UniProtKB-ARBA"/>
</dbReference>
<feature type="compositionally biased region" description="Acidic residues" evidence="14">
    <location>
        <begin position="76"/>
        <end position="89"/>
    </location>
</feature>
<dbReference type="Gene3D" id="3.30.200.20">
    <property type="entry name" value="Phosphorylase Kinase, domain 1"/>
    <property type="match status" value="1"/>
</dbReference>
<dbReference type="FunFam" id="3.30.200.20:FF:000053">
    <property type="entry name" value="Tyrosine-protein kinase"/>
    <property type="match status" value="1"/>
</dbReference>
<dbReference type="PANTHER" id="PTHR24418">
    <property type="entry name" value="TYROSINE-PROTEIN KINASE"/>
    <property type="match status" value="1"/>
</dbReference>
<dbReference type="Pfam" id="PF00017">
    <property type="entry name" value="SH2"/>
    <property type="match status" value="1"/>
</dbReference>
<accession>A0AAN9XX82</accession>
<gene>
    <name evidence="17" type="ORF">V9T40_014659</name>
</gene>
<feature type="binding site" evidence="12">
    <location>
        <position position="549"/>
    </location>
    <ligand>
        <name>ATP</name>
        <dbReference type="ChEBI" id="CHEBI:30616"/>
    </ligand>
</feature>
<dbReference type="InterPro" id="IPR008266">
    <property type="entry name" value="Tyr_kinase_AS"/>
</dbReference>
<evidence type="ECO:0000256" key="9">
    <source>
        <dbReference type="ARBA" id="ARBA00023137"/>
    </source>
</evidence>
<evidence type="ECO:0000256" key="7">
    <source>
        <dbReference type="ARBA" id="ARBA00022840"/>
    </source>
</evidence>
<evidence type="ECO:0000256" key="1">
    <source>
        <dbReference type="ARBA" id="ARBA00022443"/>
    </source>
</evidence>
<keyword evidence="7 12" id="KW-0067">ATP-binding</keyword>
<dbReference type="PRINTS" id="PR00109">
    <property type="entry name" value="TYRKINASE"/>
</dbReference>
<dbReference type="GO" id="GO:0005524">
    <property type="term" value="F:ATP binding"/>
    <property type="evidence" value="ECO:0007669"/>
    <property type="project" value="UniProtKB-UniRule"/>
</dbReference>
<feature type="domain" description="SH2" evidence="15">
    <location>
        <begin position="403"/>
        <end position="495"/>
    </location>
</feature>
<keyword evidence="3 13" id="KW-0808">Transferase</keyword>
<dbReference type="Proteomes" id="UP001367676">
    <property type="component" value="Unassembled WGS sequence"/>
</dbReference>
<reference evidence="17 18" key="1">
    <citation type="submission" date="2024-03" db="EMBL/GenBank/DDBJ databases">
        <title>Adaptation during the transition from Ophiocordyceps entomopathogen to insect associate is accompanied by gene loss and intensified selection.</title>
        <authorList>
            <person name="Ward C.M."/>
            <person name="Onetto C.A."/>
            <person name="Borneman A.R."/>
        </authorList>
    </citation>
    <scope>NUCLEOTIDE SEQUENCE [LARGE SCALE GENOMIC DNA]</scope>
    <source>
        <strain evidence="17">AWRI1</strain>
        <tissue evidence="17">Single Adult Female</tissue>
    </source>
</reference>
<keyword evidence="6 13" id="KW-0418">Kinase</keyword>
<proteinExistence type="inferred from homology"/>
<evidence type="ECO:0000256" key="13">
    <source>
        <dbReference type="RuleBase" id="RU362096"/>
    </source>
</evidence>